<proteinExistence type="predicted"/>
<dbReference type="PATRIC" id="fig|1263867.3.peg.848"/>
<evidence type="ECO:0000313" key="1">
    <source>
        <dbReference type="EMBL" id="EMB18480.1"/>
    </source>
</evidence>
<name>M2AN04_9BACT</name>
<evidence type="ECO:0000313" key="2">
    <source>
        <dbReference type="Proteomes" id="UP000011529"/>
    </source>
</evidence>
<reference evidence="1" key="2">
    <citation type="journal article" date="2013" name="Mar. Genomics">
        <title>Expression of sulfatases in Rhodopirellula baltica and the diversity of sulfatases in the genus Rhodopirellula.</title>
        <authorList>
            <person name="Wegner C.E."/>
            <person name="Richter-Heitmann T."/>
            <person name="Klindworth A."/>
            <person name="Klockow C."/>
            <person name="Richter M."/>
            <person name="Achstetter T."/>
            <person name="Glockner F.O."/>
            <person name="Harder J."/>
        </authorList>
    </citation>
    <scope>NUCLEOTIDE SEQUENCE [LARGE SCALE GENOMIC DNA]</scope>
    <source>
        <strain evidence="1">6C</strain>
    </source>
</reference>
<reference evidence="1" key="1">
    <citation type="submission" date="2012-11" db="EMBL/GenBank/DDBJ databases">
        <title>Permanent draft genomes of Rhodopirellula europaea strain SH398 and 6C.</title>
        <authorList>
            <person name="Richter M."/>
            <person name="Richter-Heitmann T."/>
            <person name="Frank C."/>
            <person name="Harder J."/>
            <person name="Glockner F.O."/>
        </authorList>
    </citation>
    <scope>NUCLEOTIDE SEQUENCE</scope>
    <source>
        <strain evidence="1">6C</strain>
    </source>
</reference>
<organism evidence="1 2">
    <name type="scientific">Rhodopirellula europaea 6C</name>
    <dbReference type="NCBI Taxonomy" id="1263867"/>
    <lineage>
        <taxon>Bacteria</taxon>
        <taxon>Pseudomonadati</taxon>
        <taxon>Planctomycetota</taxon>
        <taxon>Planctomycetia</taxon>
        <taxon>Pirellulales</taxon>
        <taxon>Pirellulaceae</taxon>
        <taxon>Rhodopirellula</taxon>
    </lineage>
</organism>
<keyword evidence="2" id="KW-1185">Reference proteome</keyword>
<dbReference type="EMBL" id="ANMO01000041">
    <property type="protein sequence ID" value="EMB18480.1"/>
    <property type="molecule type" value="Genomic_DNA"/>
</dbReference>
<dbReference type="Proteomes" id="UP000011529">
    <property type="component" value="Unassembled WGS sequence"/>
</dbReference>
<protein>
    <submittedName>
        <fullName evidence="1">Uncharacterized protein</fullName>
    </submittedName>
</protein>
<sequence length="82" mass="9140">MTAKPMPQQTLSEDVSNLRDRVNQSLLRLGFSKARFVDAEEETITLICPVSDRNDQCVMSVAIRLLPSISAVKFVSETEANQ</sequence>
<comment type="caution">
    <text evidence="1">The sequence shown here is derived from an EMBL/GenBank/DDBJ whole genome shotgun (WGS) entry which is preliminary data.</text>
</comment>
<gene>
    <name evidence="1" type="ORF">RE6C_00794</name>
</gene>
<dbReference type="AlphaFoldDB" id="M2AN04"/>
<accession>M2AN04</accession>